<protein>
    <recommendedName>
        <fullName evidence="2">DUF6850 domain-containing protein</fullName>
    </recommendedName>
</protein>
<name>A0A2T8HGR6_9SPHI</name>
<reference evidence="3 4" key="1">
    <citation type="submission" date="2018-04" db="EMBL/GenBank/DDBJ databases">
        <title>Sphingobacterium cortibacter sp. nov.</title>
        <authorList>
            <person name="Li Y."/>
        </authorList>
    </citation>
    <scope>NUCLEOTIDE SEQUENCE [LARGE SCALE GENOMIC DNA]</scope>
    <source>
        <strain evidence="3 4">2c-3</strain>
    </source>
</reference>
<evidence type="ECO:0000259" key="2">
    <source>
        <dbReference type="Pfam" id="PF21012"/>
    </source>
</evidence>
<organism evidence="3 4">
    <name type="scientific">Sphingobacterium corticibacter</name>
    <dbReference type="NCBI Taxonomy" id="2171749"/>
    <lineage>
        <taxon>Bacteria</taxon>
        <taxon>Pseudomonadati</taxon>
        <taxon>Bacteroidota</taxon>
        <taxon>Sphingobacteriia</taxon>
        <taxon>Sphingobacteriales</taxon>
        <taxon>Sphingobacteriaceae</taxon>
        <taxon>Sphingobacterium</taxon>
    </lineage>
</organism>
<dbReference type="Pfam" id="PF21012">
    <property type="entry name" value="DUF6850"/>
    <property type="match status" value="1"/>
</dbReference>
<dbReference type="EMBL" id="QDKG01000005">
    <property type="protein sequence ID" value="PVH24637.1"/>
    <property type="molecule type" value="Genomic_DNA"/>
</dbReference>
<dbReference type="Proteomes" id="UP000245627">
    <property type="component" value="Unassembled WGS sequence"/>
</dbReference>
<feature type="signal peptide" evidence="1">
    <location>
        <begin position="1"/>
        <end position="20"/>
    </location>
</feature>
<dbReference type="InterPro" id="IPR049236">
    <property type="entry name" value="DUF6850"/>
</dbReference>
<proteinExistence type="predicted"/>
<evidence type="ECO:0000313" key="4">
    <source>
        <dbReference type="Proteomes" id="UP000245627"/>
    </source>
</evidence>
<sequence>MSTRLVITLLLLVQVVAAHAQRSLDSVYFFRQDQQFAEALILSPTFRMQSDRESYGMVQLNQQFGGGSFRKAQQAYSERMTNFVATGFNQLGRFQIGARFEFNNQFEDSLANSLRSNMNELAPYYAYANKSGEYQRQNYILNAALGYKVNAHIQPFLKLDYHRHWSAGTVDPRLSSQRFELRARPGVAFKIDNHAVGIYGLIGKADEQVSLVYKSLVFKESSLYPDRIYHMSYGYGSSVVRDSVARSKVDTYKGAGLEYAATMNGWRVQAVGEYQWYHNTNQVNDKSSVKYSGPLGIFDLHSVHGQIALYSPSNKSKQQMLTVNGGYQIGSDGNTRTTGSLEIVNYKVNTMDLAGSYRLLWGKDKATVKEIGLDLSHHTIRRQDLVQSVLLDAGNMELGLWASLYHTRASGNSIRLSAHPYLNLPTSTTLNYNPIAKSEFVKNVVFTDYYYYQARYWGAQLKGEYIGRFFGKNDLGFFAAVDYRKATDPSLRADLDPTFVPQGSRWQAQVGVRMYINEARATGR</sequence>
<keyword evidence="4" id="KW-1185">Reference proteome</keyword>
<dbReference type="RefSeq" id="WP_116776582.1">
    <property type="nucleotide sequence ID" value="NZ_QDKG01000005.1"/>
</dbReference>
<evidence type="ECO:0000256" key="1">
    <source>
        <dbReference type="SAM" id="SignalP"/>
    </source>
</evidence>
<dbReference type="OrthoDB" id="831538at2"/>
<feature type="chain" id="PRO_5015644872" description="DUF6850 domain-containing protein" evidence="1">
    <location>
        <begin position="21"/>
        <end position="524"/>
    </location>
</feature>
<comment type="caution">
    <text evidence="3">The sequence shown here is derived from an EMBL/GenBank/DDBJ whole genome shotgun (WGS) entry which is preliminary data.</text>
</comment>
<dbReference type="AlphaFoldDB" id="A0A2T8HGR6"/>
<gene>
    <name evidence="3" type="ORF">DC487_14010</name>
</gene>
<evidence type="ECO:0000313" key="3">
    <source>
        <dbReference type="EMBL" id="PVH24637.1"/>
    </source>
</evidence>
<accession>A0A2T8HGR6</accession>
<feature type="domain" description="DUF6850" evidence="2">
    <location>
        <begin position="49"/>
        <end position="515"/>
    </location>
</feature>
<keyword evidence="1" id="KW-0732">Signal</keyword>